<reference evidence="2 3" key="1">
    <citation type="submission" date="2021-02" db="EMBL/GenBank/DDBJ databases">
        <title>Complete genome of Desulfoluna sp. strain ASN36.</title>
        <authorList>
            <person name="Takahashi A."/>
            <person name="Kojima H."/>
            <person name="Fukui M."/>
        </authorList>
    </citation>
    <scope>NUCLEOTIDE SEQUENCE [LARGE SCALE GENOMIC DNA]</scope>
    <source>
        <strain evidence="2 3">ASN36</strain>
    </source>
</reference>
<feature type="transmembrane region" description="Helical" evidence="1">
    <location>
        <begin position="161"/>
        <end position="181"/>
    </location>
</feature>
<evidence type="ECO:0000313" key="2">
    <source>
        <dbReference type="EMBL" id="BCS96607.1"/>
    </source>
</evidence>
<keyword evidence="1" id="KW-1133">Transmembrane helix</keyword>
<feature type="transmembrane region" description="Helical" evidence="1">
    <location>
        <begin position="68"/>
        <end position="91"/>
    </location>
</feature>
<gene>
    <name evidence="2" type="ORF">DSLASN_22390</name>
</gene>
<evidence type="ECO:0000313" key="3">
    <source>
        <dbReference type="Proteomes" id="UP001320148"/>
    </source>
</evidence>
<feature type="transmembrane region" description="Helical" evidence="1">
    <location>
        <begin position="21"/>
        <end position="48"/>
    </location>
</feature>
<keyword evidence="1" id="KW-0472">Membrane</keyword>
<evidence type="ECO:0000256" key="1">
    <source>
        <dbReference type="SAM" id="Phobius"/>
    </source>
</evidence>
<proteinExistence type="predicted"/>
<protein>
    <submittedName>
        <fullName evidence="2">Uncharacterized protein</fullName>
    </submittedName>
</protein>
<keyword evidence="1" id="KW-0812">Transmembrane</keyword>
<name>A0ABM7PHD3_9BACT</name>
<sequence length="196" mass="21029">MSFLNPITRKGLPMESQKLTGIAIRLLALFYAVKAFFAIPGAVGNYFVSRDAVRMLPGDEAFAMAARVSTFAQLNTFLPFVMLLFSGVLIAKADTLARLFNPTPFELPQAPQVTTSSLVKGALCLLGLVAIGLSFQYLVNFVSTCVVFGGKVAMLDTRGKIHLWSGCVTGGLYLVSGVGLLRYAGMLSRRFFSAGA</sequence>
<dbReference type="Proteomes" id="UP001320148">
    <property type="component" value="Chromosome"/>
</dbReference>
<accession>A0ABM7PHD3</accession>
<feature type="transmembrane region" description="Helical" evidence="1">
    <location>
        <begin position="122"/>
        <end position="149"/>
    </location>
</feature>
<dbReference type="EMBL" id="AP024488">
    <property type="protein sequence ID" value="BCS96607.1"/>
    <property type="molecule type" value="Genomic_DNA"/>
</dbReference>
<organism evidence="2 3">
    <name type="scientific">Desulfoluna limicola</name>
    <dbReference type="NCBI Taxonomy" id="2810562"/>
    <lineage>
        <taxon>Bacteria</taxon>
        <taxon>Pseudomonadati</taxon>
        <taxon>Thermodesulfobacteriota</taxon>
        <taxon>Desulfobacteria</taxon>
        <taxon>Desulfobacterales</taxon>
        <taxon>Desulfolunaceae</taxon>
        <taxon>Desulfoluna</taxon>
    </lineage>
</organism>
<keyword evidence="3" id="KW-1185">Reference proteome</keyword>